<dbReference type="RefSeq" id="WP_069154004.1">
    <property type="nucleotide sequence ID" value="NZ_MCGH01000003.1"/>
</dbReference>
<proteinExistence type="predicted"/>
<comment type="caution">
    <text evidence="1">The sequence shown here is derived from an EMBL/GenBank/DDBJ whole genome shotgun (WGS) entry which is preliminary data.</text>
</comment>
<sequence>MDYLYHYTNLSALARILKNRTIRLNSLKNVDDLNELVSADYSKAGQYCFVSSWTSEKEESIPMWNMYSNMDGVRIRLPVNPFERYTWEDPMQKGSIITSYIPKKDLYRENMFPIIEDNILHKVNYTDDEELLYPNLRREVQHGIHIGYYIEINKLGKNKNISWEFQKEWRYLLYFMPISLKDMLKEPKLTKKRMGERVRNNINVAQDDYFLKIREECLDELEILCAPKIDKGDRILLECLTQVYCPQAIIKDSMLRIR</sequence>
<evidence type="ECO:0000313" key="2">
    <source>
        <dbReference type="Proteomes" id="UP000094067"/>
    </source>
</evidence>
<reference evidence="1 2" key="1">
    <citation type="submission" date="2016-07" db="EMBL/GenBank/DDBJ databases">
        <title>Characterization of isolates of Eisenbergiella tayi derived from blood cultures, using whole genome sequencing.</title>
        <authorList>
            <person name="Burdz T."/>
            <person name="Wiebe D."/>
            <person name="Huynh C."/>
            <person name="Bernard K."/>
        </authorList>
    </citation>
    <scope>NUCLEOTIDE SEQUENCE [LARGE SCALE GENOMIC DNA]</scope>
    <source>
        <strain evidence="1 2">NML 110608</strain>
    </source>
</reference>
<dbReference type="EMBL" id="MCGH01000003">
    <property type="protein sequence ID" value="ODM03566.1"/>
    <property type="molecule type" value="Genomic_DNA"/>
</dbReference>
<evidence type="ECO:0008006" key="3">
    <source>
        <dbReference type="Google" id="ProtNLM"/>
    </source>
</evidence>
<organism evidence="1 2">
    <name type="scientific">Eisenbergiella tayi</name>
    <dbReference type="NCBI Taxonomy" id="1432052"/>
    <lineage>
        <taxon>Bacteria</taxon>
        <taxon>Bacillati</taxon>
        <taxon>Bacillota</taxon>
        <taxon>Clostridia</taxon>
        <taxon>Lachnospirales</taxon>
        <taxon>Lachnospiraceae</taxon>
        <taxon>Eisenbergiella</taxon>
    </lineage>
</organism>
<evidence type="ECO:0000313" key="1">
    <source>
        <dbReference type="EMBL" id="ODM03566.1"/>
    </source>
</evidence>
<dbReference type="Proteomes" id="UP000094067">
    <property type="component" value="Unassembled WGS sequence"/>
</dbReference>
<gene>
    <name evidence="1" type="ORF">BEI61_04364</name>
</gene>
<protein>
    <recommendedName>
        <fullName evidence="3">DUF2971 domain-containing protein</fullName>
    </recommendedName>
</protein>
<accession>A0A1E3A5P5</accession>
<dbReference type="AlphaFoldDB" id="A0A1E3A5P5"/>
<name>A0A1E3A5P5_9FIRM</name>